<comment type="subcellular location">
    <subcellularLocation>
        <location evidence="1">Secreted</location>
    </subcellularLocation>
</comment>
<dbReference type="Proteomes" id="UP001642487">
    <property type="component" value="Chromosome 5"/>
</dbReference>
<feature type="domain" description="PA" evidence="5">
    <location>
        <begin position="39"/>
        <end position="123"/>
    </location>
</feature>
<keyword evidence="3" id="KW-0732">Signal</keyword>
<evidence type="ECO:0000313" key="7">
    <source>
        <dbReference type="Proteomes" id="UP001642487"/>
    </source>
</evidence>
<keyword evidence="4" id="KW-0325">Glycoprotein</keyword>
<name>A0ABP0YMI5_9ROSI</name>
<evidence type="ECO:0000256" key="1">
    <source>
        <dbReference type="ARBA" id="ARBA00004613"/>
    </source>
</evidence>
<comment type="similarity">
    <text evidence="2">Belongs to the peptidase S8 family.</text>
</comment>
<dbReference type="InterPro" id="IPR046450">
    <property type="entry name" value="PA_dom_sf"/>
</dbReference>
<evidence type="ECO:0000256" key="3">
    <source>
        <dbReference type="ARBA" id="ARBA00022729"/>
    </source>
</evidence>
<dbReference type="PANTHER" id="PTHR10795">
    <property type="entry name" value="PROPROTEIN CONVERTASE SUBTILISIN/KEXIN"/>
    <property type="match status" value="1"/>
</dbReference>
<protein>
    <recommendedName>
        <fullName evidence="5">PA domain-containing protein</fullName>
    </recommendedName>
</protein>
<evidence type="ECO:0000313" key="6">
    <source>
        <dbReference type="EMBL" id="CAK9321724.1"/>
    </source>
</evidence>
<dbReference type="EMBL" id="OZ021739">
    <property type="protein sequence ID" value="CAK9321724.1"/>
    <property type="molecule type" value="Genomic_DNA"/>
</dbReference>
<keyword evidence="7" id="KW-1185">Reference proteome</keyword>
<dbReference type="Pfam" id="PF02225">
    <property type="entry name" value="PA"/>
    <property type="match status" value="1"/>
</dbReference>
<accession>A0ABP0YMI5</accession>
<reference evidence="6 7" key="1">
    <citation type="submission" date="2024-03" db="EMBL/GenBank/DDBJ databases">
        <authorList>
            <person name="Gkanogiannis A."/>
            <person name="Becerra Lopez-Lavalle L."/>
        </authorList>
    </citation>
    <scope>NUCLEOTIDE SEQUENCE [LARGE SCALE GENOMIC DNA]</scope>
</reference>
<dbReference type="SUPFAM" id="SSF52025">
    <property type="entry name" value="PA domain"/>
    <property type="match status" value="1"/>
</dbReference>
<organism evidence="6 7">
    <name type="scientific">Citrullus colocynthis</name>
    <name type="common">colocynth</name>
    <dbReference type="NCBI Taxonomy" id="252529"/>
    <lineage>
        <taxon>Eukaryota</taxon>
        <taxon>Viridiplantae</taxon>
        <taxon>Streptophyta</taxon>
        <taxon>Embryophyta</taxon>
        <taxon>Tracheophyta</taxon>
        <taxon>Spermatophyta</taxon>
        <taxon>Magnoliopsida</taxon>
        <taxon>eudicotyledons</taxon>
        <taxon>Gunneridae</taxon>
        <taxon>Pentapetalae</taxon>
        <taxon>rosids</taxon>
        <taxon>fabids</taxon>
        <taxon>Cucurbitales</taxon>
        <taxon>Cucurbitaceae</taxon>
        <taxon>Benincaseae</taxon>
        <taxon>Citrullus</taxon>
    </lineage>
</organism>
<evidence type="ECO:0000256" key="2">
    <source>
        <dbReference type="ARBA" id="ARBA00011073"/>
    </source>
</evidence>
<proteinExistence type="inferred from homology"/>
<evidence type="ECO:0000256" key="4">
    <source>
        <dbReference type="ARBA" id="ARBA00023180"/>
    </source>
</evidence>
<dbReference type="CDD" id="cd02120">
    <property type="entry name" value="PA_subtilisin_like"/>
    <property type="match status" value="1"/>
</dbReference>
<dbReference type="InterPro" id="IPR003137">
    <property type="entry name" value="PA_domain"/>
</dbReference>
<gene>
    <name evidence="6" type="ORF">CITCOLO1_LOCUS13812</name>
</gene>
<evidence type="ECO:0000259" key="5">
    <source>
        <dbReference type="Pfam" id="PF02225"/>
    </source>
</evidence>
<dbReference type="Gene3D" id="3.50.30.30">
    <property type="match status" value="1"/>
</dbReference>
<sequence length="131" mass="14116">MALLPYSTKRKPQLLQGPSLSSGELPEGKFYPLMNAVEAKAANASDNLAQICEYGSLDPTKAKGKIIVCHLGDNSRIDKGFEVVRVGGVGMIIVNDKKDGSNVNIDLHILPASHLNYEDGLSIAQYMNSTK</sequence>
<dbReference type="InterPro" id="IPR045051">
    <property type="entry name" value="SBT"/>
</dbReference>